<comment type="caution">
    <text evidence="2">The sequence shown here is derived from an EMBL/GenBank/DDBJ whole genome shotgun (WGS) entry which is preliminary data.</text>
</comment>
<sequence>MDHPVSFEVDDEFGIDPARDGRLADCGENSIGPSKALFYFGHASAAEGGRGDEWIGAKGLGCADQQLFGVGGGDLAKNPQQCAQDKSSSVHGGLLPNQSYPDPEAFRSSRTSNGSHFLSKAARVRGAVPALCDIATISC</sequence>
<feature type="compositionally biased region" description="Polar residues" evidence="1">
    <location>
        <begin position="78"/>
        <end position="100"/>
    </location>
</feature>
<protein>
    <submittedName>
        <fullName evidence="2">Uncharacterized protein</fullName>
    </submittedName>
</protein>
<dbReference type="HOGENOM" id="CLU_1843011_0_0_6"/>
<gene>
    <name evidence="2" type="ORF">NB231_16998</name>
</gene>
<keyword evidence="3" id="KW-1185">Reference proteome</keyword>
<dbReference type="EMBL" id="AAOF01000001">
    <property type="protein sequence ID" value="EAR23538.1"/>
    <property type="molecule type" value="Genomic_DNA"/>
</dbReference>
<accession>A4BMK0</accession>
<reference evidence="2 3" key="1">
    <citation type="submission" date="2006-02" db="EMBL/GenBank/DDBJ databases">
        <authorList>
            <person name="Waterbury J."/>
            <person name="Ferriera S."/>
            <person name="Johnson J."/>
            <person name="Kravitz S."/>
            <person name="Halpern A."/>
            <person name="Remington K."/>
            <person name="Beeson K."/>
            <person name="Tran B."/>
            <person name="Rogers Y.-H."/>
            <person name="Friedman R."/>
            <person name="Venter J.C."/>
        </authorList>
    </citation>
    <scope>NUCLEOTIDE SEQUENCE [LARGE SCALE GENOMIC DNA]</scope>
    <source>
        <strain evidence="2 3">Nb-231</strain>
    </source>
</reference>
<evidence type="ECO:0000313" key="2">
    <source>
        <dbReference type="EMBL" id="EAR23538.1"/>
    </source>
</evidence>
<evidence type="ECO:0000313" key="3">
    <source>
        <dbReference type="Proteomes" id="UP000003374"/>
    </source>
</evidence>
<proteinExistence type="predicted"/>
<name>A4BMK0_9GAMM</name>
<dbReference type="Proteomes" id="UP000003374">
    <property type="component" value="Unassembled WGS sequence"/>
</dbReference>
<dbReference type="AlphaFoldDB" id="A4BMK0"/>
<evidence type="ECO:0000256" key="1">
    <source>
        <dbReference type="SAM" id="MobiDB-lite"/>
    </source>
</evidence>
<organism evidence="2 3">
    <name type="scientific">Nitrococcus mobilis Nb-231</name>
    <dbReference type="NCBI Taxonomy" id="314278"/>
    <lineage>
        <taxon>Bacteria</taxon>
        <taxon>Pseudomonadati</taxon>
        <taxon>Pseudomonadota</taxon>
        <taxon>Gammaproteobacteria</taxon>
        <taxon>Chromatiales</taxon>
        <taxon>Ectothiorhodospiraceae</taxon>
        <taxon>Nitrococcus</taxon>
    </lineage>
</organism>
<feature type="region of interest" description="Disordered" evidence="1">
    <location>
        <begin position="78"/>
        <end position="112"/>
    </location>
</feature>
<dbReference type="STRING" id="314278.NB231_16998"/>